<dbReference type="Pfam" id="PF01740">
    <property type="entry name" value="STAS"/>
    <property type="match status" value="1"/>
</dbReference>
<dbReference type="PANTHER" id="PTHR33495:SF2">
    <property type="entry name" value="ANTI-SIGMA FACTOR ANTAGONIST TM_1081-RELATED"/>
    <property type="match status" value="1"/>
</dbReference>
<organism evidence="4">
    <name type="scientific">Alloyangia sp. H15</name>
    <dbReference type="NCBI Taxonomy" id="3029062"/>
    <lineage>
        <taxon>Bacteria</taxon>
        <taxon>Pseudomonadati</taxon>
        <taxon>Pseudomonadota</taxon>
        <taxon>Alphaproteobacteria</taxon>
        <taxon>Rhodobacterales</taxon>
        <taxon>Roseobacteraceae</taxon>
        <taxon>Alloyangia</taxon>
    </lineage>
</organism>
<evidence type="ECO:0000313" key="4">
    <source>
        <dbReference type="EMBL" id="XCC94150.1"/>
    </source>
</evidence>
<dbReference type="RefSeq" id="WP_353472973.1">
    <property type="nucleotide sequence ID" value="NZ_CP123384.1"/>
</dbReference>
<dbReference type="InterPro" id="IPR002645">
    <property type="entry name" value="STAS_dom"/>
</dbReference>
<accession>A0AAU8AGT7</accession>
<feature type="domain" description="STAS" evidence="3">
    <location>
        <begin position="20"/>
        <end position="109"/>
    </location>
</feature>
<dbReference type="PANTHER" id="PTHR33495">
    <property type="entry name" value="ANTI-SIGMA FACTOR ANTAGONIST TM_1081-RELATED-RELATED"/>
    <property type="match status" value="1"/>
</dbReference>
<comment type="similarity">
    <text evidence="1 2">Belongs to the anti-sigma-factor antagonist family.</text>
</comment>
<reference evidence="4" key="1">
    <citation type="submission" date="2023-02" db="EMBL/GenBank/DDBJ databases">
        <title>Description and genomic characterization of Salipiger bruguierae sp. nov., isolated from the sediment of mangrove plant Bruguiera sexangula.</title>
        <authorList>
            <person name="Long M."/>
        </authorList>
    </citation>
    <scope>NUCLEOTIDE SEQUENCE</scope>
    <source>
        <strain evidence="4">H15</strain>
    </source>
</reference>
<dbReference type="PROSITE" id="PS50801">
    <property type="entry name" value="STAS"/>
    <property type="match status" value="1"/>
</dbReference>
<evidence type="ECO:0000256" key="1">
    <source>
        <dbReference type="ARBA" id="ARBA00009013"/>
    </source>
</evidence>
<evidence type="ECO:0000259" key="3">
    <source>
        <dbReference type="PROSITE" id="PS50801"/>
    </source>
</evidence>
<dbReference type="AlphaFoldDB" id="A0AAU8AGT7"/>
<dbReference type="EMBL" id="CP123384">
    <property type="protein sequence ID" value="XCC94150.1"/>
    <property type="molecule type" value="Genomic_DNA"/>
</dbReference>
<dbReference type="SUPFAM" id="SSF52091">
    <property type="entry name" value="SpoIIaa-like"/>
    <property type="match status" value="1"/>
</dbReference>
<dbReference type="NCBIfam" id="TIGR00377">
    <property type="entry name" value="ant_ant_sig"/>
    <property type="match status" value="1"/>
</dbReference>
<dbReference type="InterPro" id="IPR036513">
    <property type="entry name" value="STAS_dom_sf"/>
</dbReference>
<sequence>MKLVSRGTEPQVISVGEPRIDAAAAIQFKDAMREALSGTACRVILDLSQVEFIDSSGLGAIVASMKAMAPGQRLDLAGLTPMVDKVFRLTRMDTIFALYPTLEEAEAPSARAPARGAGGADG</sequence>
<dbReference type="CDD" id="cd07043">
    <property type="entry name" value="STAS_anti-anti-sigma_factors"/>
    <property type="match status" value="1"/>
</dbReference>
<evidence type="ECO:0000256" key="2">
    <source>
        <dbReference type="RuleBase" id="RU003749"/>
    </source>
</evidence>
<dbReference type="GO" id="GO:0043856">
    <property type="term" value="F:anti-sigma factor antagonist activity"/>
    <property type="evidence" value="ECO:0007669"/>
    <property type="project" value="InterPro"/>
</dbReference>
<name>A0AAU8AGT7_9RHOB</name>
<dbReference type="InterPro" id="IPR003658">
    <property type="entry name" value="Anti-sigma_ant"/>
</dbReference>
<dbReference type="Gene3D" id="3.30.750.24">
    <property type="entry name" value="STAS domain"/>
    <property type="match status" value="1"/>
</dbReference>
<protein>
    <recommendedName>
        <fullName evidence="2">Anti-sigma factor antagonist</fullName>
    </recommendedName>
</protein>
<gene>
    <name evidence="4" type="ORF">PVT71_02780</name>
</gene>
<proteinExistence type="inferred from homology"/>